<reference evidence="3 4" key="1">
    <citation type="submission" date="2019-08" db="EMBL/GenBank/DDBJ databases">
        <title>Complete genome sequence of Arcobacter acticola.</title>
        <authorList>
            <person name="Miller W."/>
        </authorList>
    </citation>
    <scope>NUCLEOTIDE SEQUENCE [LARGE SCALE GENOMIC DNA]</scope>
    <source>
        <strain evidence="3 4">KCTC 52212</strain>
    </source>
</reference>
<sequence>MKKGKFYFCLKDFLEDNKNNTQKAFVLVAEYTNFDLEDLKNYNGEIFGGIVPFVVFNENFYNKGIIVCFLEENSDFLFVEDLNHLDRNPIFFDSRKSFMVLLDGLSPNITNFLENLFEAVCENAQIIGGGAGKMTFENDPVIFTKDKIYNNAAVVIATPKKLNSKIASGWEYLEGPFLTTSSEKNILKTLNFNNAFDVYKNVIEKHTGMTFSDDNFFDIAKSYPFGIVKFNNETIVRDPIYIDENNHIVLVGDIFQNSTINILKGNPASLVESTGLAVKELLKESDSCKNQDVMIFDCISRSIFLGDNFPSELEEMKSFMTADSTLFGALTLGEICSDTDKYISFYNKSCIVGVLC</sequence>
<dbReference type="InterPro" id="IPR019494">
    <property type="entry name" value="FIST_C"/>
</dbReference>
<dbReference type="RefSeq" id="WP_172125990.1">
    <property type="nucleotide sequence ID" value="NZ_CP042652.1"/>
</dbReference>
<protein>
    <submittedName>
        <fullName evidence="3">FIST sensor-containing signal transduction protein</fullName>
    </submittedName>
</protein>
<keyword evidence="4" id="KW-1185">Reference proteome</keyword>
<dbReference type="EMBL" id="CP042652">
    <property type="protein sequence ID" value="QKE28414.1"/>
    <property type="molecule type" value="Genomic_DNA"/>
</dbReference>
<dbReference type="InterPro" id="IPR013702">
    <property type="entry name" value="FIST_domain_N"/>
</dbReference>
<dbReference type="AlphaFoldDB" id="A0A6M8EZ80"/>
<organism evidence="3 4">
    <name type="scientific">Arcobacter acticola</name>
    <dbReference type="NCBI Taxonomy" id="1849015"/>
    <lineage>
        <taxon>Bacteria</taxon>
        <taxon>Pseudomonadati</taxon>
        <taxon>Campylobacterota</taxon>
        <taxon>Epsilonproteobacteria</taxon>
        <taxon>Campylobacterales</taxon>
        <taxon>Arcobacteraceae</taxon>
        <taxon>Arcobacter</taxon>
    </lineage>
</organism>
<accession>A0A6M8EZ80</accession>
<gene>
    <name evidence="3" type="ORF">AACT_1234</name>
</gene>
<evidence type="ECO:0000259" key="2">
    <source>
        <dbReference type="SMART" id="SM01204"/>
    </source>
</evidence>
<evidence type="ECO:0000313" key="4">
    <source>
        <dbReference type="Proteomes" id="UP000503483"/>
    </source>
</evidence>
<dbReference type="KEGG" id="paco:AACT_1234"/>
<dbReference type="PANTHER" id="PTHR40252:SF2">
    <property type="entry name" value="BLR0328 PROTEIN"/>
    <property type="match status" value="1"/>
</dbReference>
<dbReference type="Pfam" id="PF10442">
    <property type="entry name" value="FIST_C"/>
    <property type="match status" value="1"/>
</dbReference>
<evidence type="ECO:0000259" key="1">
    <source>
        <dbReference type="SMART" id="SM00897"/>
    </source>
</evidence>
<feature type="domain" description="FIST C-domain" evidence="2">
    <location>
        <begin position="195"/>
        <end position="338"/>
    </location>
</feature>
<feature type="domain" description="FIST" evidence="1">
    <location>
        <begin position="21"/>
        <end position="194"/>
    </location>
</feature>
<dbReference type="SMART" id="SM00897">
    <property type="entry name" value="FIST"/>
    <property type="match status" value="1"/>
</dbReference>
<evidence type="ECO:0000313" key="3">
    <source>
        <dbReference type="EMBL" id="QKE28414.1"/>
    </source>
</evidence>
<dbReference type="SMART" id="SM01204">
    <property type="entry name" value="FIST_C"/>
    <property type="match status" value="1"/>
</dbReference>
<proteinExistence type="predicted"/>
<dbReference type="PANTHER" id="PTHR40252">
    <property type="entry name" value="BLR0328 PROTEIN"/>
    <property type="match status" value="1"/>
</dbReference>
<name>A0A6M8EZ80_9BACT</name>
<dbReference type="Pfam" id="PF08495">
    <property type="entry name" value="FIST"/>
    <property type="match status" value="1"/>
</dbReference>
<dbReference type="Proteomes" id="UP000503483">
    <property type="component" value="Chromosome"/>
</dbReference>